<evidence type="ECO:0000256" key="1">
    <source>
        <dbReference type="ARBA" id="ARBA00001936"/>
    </source>
</evidence>
<proteinExistence type="inferred from homology"/>
<dbReference type="EMBL" id="JAFBEB010000004">
    <property type="protein sequence ID" value="MBM7589886.1"/>
    <property type="molecule type" value="Genomic_DNA"/>
</dbReference>
<dbReference type="FunFam" id="3.90.230.10:FF:000014">
    <property type="entry name" value="Aminopeptidase P family protein"/>
    <property type="match status" value="1"/>
</dbReference>
<dbReference type="InterPro" id="IPR000994">
    <property type="entry name" value="Pept_M24"/>
</dbReference>
<protein>
    <submittedName>
        <fullName evidence="7">Xaa-Pro dipeptidase</fullName>
        <ecNumber evidence="7">3.4.13.9</ecNumber>
    </submittedName>
</protein>
<feature type="domain" description="Peptidase M24" evidence="5">
    <location>
        <begin position="143"/>
        <end position="345"/>
    </location>
</feature>
<evidence type="ECO:0000313" key="8">
    <source>
        <dbReference type="Proteomes" id="UP000717624"/>
    </source>
</evidence>
<evidence type="ECO:0000259" key="6">
    <source>
        <dbReference type="Pfam" id="PF01321"/>
    </source>
</evidence>
<gene>
    <name evidence="7" type="ORF">JOD01_001487</name>
</gene>
<accession>A0A938XXW5</accession>
<keyword evidence="7" id="KW-0645">Protease</keyword>
<dbReference type="GO" id="GO:0102009">
    <property type="term" value="F:proline dipeptidase activity"/>
    <property type="evidence" value="ECO:0007669"/>
    <property type="project" value="UniProtKB-EC"/>
</dbReference>
<comment type="cofactor">
    <cofactor evidence="1">
        <name>Mn(2+)</name>
        <dbReference type="ChEBI" id="CHEBI:29035"/>
    </cofactor>
</comment>
<organism evidence="7 8">
    <name type="scientific">Brevibacillus fulvus</name>
    <dbReference type="NCBI Taxonomy" id="1125967"/>
    <lineage>
        <taxon>Bacteria</taxon>
        <taxon>Bacillati</taxon>
        <taxon>Bacillota</taxon>
        <taxon>Bacilli</taxon>
        <taxon>Bacillales</taxon>
        <taxon>Paenibacillaceae</taxon>
        <taxon>Brevibacillus</taxon>
    </lineage>
</organism>
<dbReference type="Pfam" id="PF01321">
    <property type="entry name" value="Creatinase_N"/>
    <property type="match status" value="1"/>
</dbReference>
<dbReference type="SUPFAM" id="SSF53092">
    <property type="entry name" value="Creatinase/prolidase N-terminal domain"/>
    <property type="match status" value="1"/>
</dbReference>
<dbReference type="InterPro" id="IPR000587">
    <property type="entry name" value="Creatinase_N"/>
</dbReference>
<evidence type="ECO:0000259" key="5">
    <source>
        <dbReference type="Pfam" id="PF00557"/>
    </source>
</evidence>
<dbReference type="Gene3D" id="3.40.350.10">
    <property type="entry name" value="Creatinase/prolidase N-terminal domain"/>
    <property type="match status" value="1"/>
</dbReference>
<dbReference type="InterPro" id="IPR029149">
    <property type="entry name" value="Creatin/AminoP/Spt16_N"/>
</dbReference>
<dbReference type="RefSeq" id="WP_275581931.1">
    <property type="nucleotide sequence ID" value="NZ_BAABIN010000007.1"/>
</dbReference>
<keyword evidence="8" id="KW-1185">Reference proteome</keyword>
<reference evidence="7" key="1">
    <citation type="submission" date="2021-01" db="EMBL/GenBank/DDBJ databases">
        <title>Genomic Encyclopedia of Type Strains, Phase IV (KMG-IV): sequencing the most valuable type-strain genomes for metagenomic binning, comparative biology and taxonomic classification.</title>
        <authorList>
            <person name="Goeker M."/>
        </authorList>
    </citation>
    <scope>NUCLEOTIDE SEQUENCE</scope>
    <source>
        <strain evidence="7">DSM 25523</strain>
    </source>
</reference>
<dbReference type="Proteomes" id="UP000717624">
    <property type="component" value="Unassembled WGS sequence"/>
</dbReference>
<dbReference type="PANTHER" id="PTHR46112:SF10">
    <property type="entry name" value="DIPEPTIDASE YKVY-RELATED"/>
    <property type="match status" value="1"/>
</dbReference>
<evidence type="ECO:0000256" key="4">
    <source>
        <dbReference type="ARBA" id="ARBA00023211"/>
    </source>
</evidence>
<keyword evidence="7" id="KW-0224">Dipeptidase</keyword>
<evidence type="ECO:0000256" key="2">
    <source>
        <dbReference type="ARBA" id="ARBA00008766"/>
    </source>
</evidence>
<dbReference type="AlphaFoldDB" id="A0A938XXW5"/>
<comment type="caution">
    <text evidence="7">The sequence shown here is derived from an EMBL/GenBank/DDBJ whole genome shotgun (WGS) entry which is preliminary data.</text>
</comment>
<dbReference type="InterPro" id="IPR036005">
    <property type="entry name" value="Creatinase/aminopeptidase-like"/>
</dbReference>
<dbReference type="InterPro" id="IPR050659">
    <property type="entry name" value="Peptidase_M24B"/>
</dbReference>
<dbReference type="Gene3D" id="3.90.230.10">
    <property type="entry name" value="Creatinase/methionine aminopeptidase superfamily"/>
    <property type="match status" value="1"/>
</dbReference>
<name>A0A938XXW5_9BACL</name>
<evidence type="ECO:0000256" key="3">
    <source>
        <dbReference type="ARBA" id="ARBA00022801"/>
    </source>
</evidence>
<dbReference type="SUPFAM" id="SSF55920">
    <property type="entry name" value="Creatinase/aminopeptidase"/>
    <property type="match status" value="1"/>
</dbReference>
<sequence length="362" mass="40291">MNNRLEQIQRYMDHQKLDAVIITSPRHVYYLTGFNSDPHERFLGLVIPHGDEPVLITPELDRQAASQASSVQKIVTHTDTQNPYEVLKSTLPSSLRQVGIEKGHLTVNRYEQLKAAIGAEVFLDMEALLQEMRSVKTSEEVQRIKHAIRLVEDVLREGLKKVQVGVTEIEIVAELEYQMKKLGAQGPSFETMVLAGEKSALPHGKPDHRPIKEGEFLLFDLGVYADGYISDITRTFAVGRVTQRMASMYEAVLAANRAGIDATKPGVTFASIDQQAREAIAERGYGEYFIHRLGHGMGLETHEYPSVHGENQDIAKTGNVFTIEPGVYIPEVGGVRIEDDVLVTDNGCEVLTTFPKELKIIG</sequence>
<dbReference type="Pfam" id="PF00557">
    <property type="entry name" value="Peptidase_M24"/>
    <property type="match status" value="1"/>
</dbReference>
<comment type="similarity">
    <text evidence="2">Belongs to the peptidase M24B family.</text>
</comment>
<keyword evidence="3 7" id="KW-0378">Hydrolase</keyword>
<feature type="domain" description="Creatinase N-terminal" evidence="6">
    <location>
        <begin position="4"/>
        <end position="135"/>
    </location>
</feature>
<dbReference type="CDD" id="cd01092">
    <property type="entry name" value="APP-like"/>
    <property type="match status" value="1"/>
</dbReference>
<dbReference type="PANTHER" id="PTHR46112">
    <property type="entry name" value="AMINOPEPTIDASE"/>
    <property type="match status" value="1"/>
</dbReference>
<dbReference type="EC" id="3.4.13.9" evidence="7"/>
<evidence type="ECO:0000313" key="7">
    <source>
        <dbReference type="EMBL" id="MBM7589886.1"/>
    </source>
</evidence>
<keyword evidence="4" id="KW-0464">Manganese</keyword>